<gene>
    <name evidence="4" type="ORF">DPMN_055711</name>
</gene>
<comment type="similarity">
    <text evidence="1">Belongs to the type-B carboxylesterase/lipase family.</text>
</comment>
<evidence type="ECO:0000259" key="3">
    <source>
        <dbReference type="Pfam" id="PF00135"/>
    </source>
</evidence>
<dbReference type="EMBL" id="JAIWYP010000012">
    <property type="protein sequence ID" value="KAH3729733.1"/>
    <property type="molecule type" value="Genomic_DNA"/>
</dbReference>
<dbReference type="AlphaFoldDB" id="A0A9D4HUC1"/>
<feature type="domain" description="Carboxylesterase type B" evidence="3">
    <location>
        <begin position="195"/>
        <end position="516"/>
    </location>
</feature>
<dbReference type="InterPro" id="IPR019819">
    <property type="entry name" value="Carboxylesterase_B_CS"/>
</dbReference>
<dbReference type="InterPro" id="IPR002018">
    <property type="entry name" value="CarbesteraseB"/>
</dbReference>
<evidence type="ECO:0000313" key="4">
    <source>
        <dbReference type="EMBL" id="KAH3729733.1"/>
    </source>
</evidence>
<organism evidence="4 5">
    <name type="scientific">Dreissena polymorpha</name>
    <name type="common">Zebra mussel</name>
    <name type="synonym">Mytilus polymorpha</name>
    <dbReference type="NCBI Taxonomy" id="45954"/>
    <lineage>
        <taxon>Eukaryota</taxon>
        <taxon>Metazoa</taxon>
        <taxon>Spiralia</taxon>
        <taxon>Lophotrochozoa</taxon>
        <taxon>Mollusca</taxon>
        <taxon>Bivalvia</taxon>
        <taxon>Autobranchia</taxon>
        <taxon>Heteroconchia</taxon>
        <taxon>Euheterodonta</taxon>
        <taxon>Imparidentia</taxon>
        <taxon>Neoheterodontei</taxon>
        <taxon>Myida</taxon>
        <taxon>Dreissenoidea</taxon>
        <taxon>Dreissenidae</taxon>
        <taxon>Dreissena</taxon>
    </lineage>
</organism>
<dbReference type="PROSITE" id="PS00941">
    <property type="entry name" value="CARBOXYLESTERASE_B_2"/>
    <property type="match status" value="1"/>
</dbReference>
<reference evidence="4" key="1">
    <citation type="journal article" date="2019" name="bioRxiv">
        <title>The Genome of the Zebra Mussel, Dreissena polymorpha: A Resource for Invasive Species Research.</title>
        <authorList>
            <person name="McCartney M.A."/>
            <person name="Auch B."/>
            <person name="Kono T."/>
            <person name="Mallez S."/>
            <person name="Zhang Y."/>
            <person name="Obille A."/>
            <person name="Becker A."/>
            <person name="Abrahante J.E."/>
            <person name="Garbe J."/>
            <person name="Badalamenti J.P."/>
            <person name="Herman A."/>
            <person name="Mangelson H."/>
            <person name="Liachko I."/>
            <person name="Sullivan S."/>
            <person name="Sone E.D."/>
            <person name="Koren S."/>
            <person name="Silverstein K.A.T."/>
            <person name="Beckman K.B."/>
            <person name="Gohl D.M."/>
        </authorList>
    </citation>
    <scope>NUCLEOTIDE SEQUENCE</scope>
    <source>
        <strain evidence="4">Duluth1</strain>
        <tissue evidence="4">Whole animal</tissue>
    </source>
</reference>
<keyword evidence="2" id="KW-0732">Signal</keyword>
<keyword evidence="5" id="KW-1185">Reference proteome</keyword>
<feature type="domain" description="Carboxylesterase type B" evidence="3">
    <location>
        <begin position="9"/>
        <end position="185"/>
    </location>
</feature>
<dbReference type="InterPro" id="IPR029058">
    <property type="entry name" value="AB_hydrolase_fold"/>
</dbReference>
<name>A0A9D4HUC1_DREPO</name>
<evidence type="ECO:0000256" key="2">
    <source>
        <dbReference type="ARBA" id="ARBA00022729"/>
    </source>
</evidence>
<reference evidence="4" key="2">
    <citation type="submission" date="2020-11" db="EMBL/GenBank/DDBJ databases">
        <authorList>
            <person name="McCartney M.A."/>
            <person name="Auch B."/>
            <person name="Kono T."/>
            <person name="Mallez S."/>
            <person name="Becker A."/>
            <person name="Gohl D.M."/>
            <person name="Silverstein K.A.T."/>
            <person name="Koren S."/>
            <person name="Bechman K.B."/>
            <person name="Herman A."/>
            <person name="Abrahante J.E."/>
            <person name="Garbe J."/>
        </authorList>
    </citation>
    <scope>NUCLEOTIDE SEQUENCE</scope>
    <source>
        <strain evidence="4">Duluth1</strain>
        <tissue evidence="4">Whole animal</tissue>
    </source>
</reference>
<dbReference type="InterPro" id="IPR051093">
    <property type="entry name" value="Neuroligin/BSAL"/>
</dbReference>
<protein>
    <recommendedName>
        <fullName evidence="3">Carboxylesterase type B domain-containing protein</fullName>
    </recommendedName>
</protein>
<sequence length="546" mass="60903">MFRCAVCITVQTPVGPISGLEETLTVDGHQYRMSTFRSIPFAESTAGENRFKKPIPKAPFLSVFDATKVPMACFPSSAHFKVYGGYINFTEDCLTLNVFVPHRFEKNVSLPVMIWIHGGAFVQGAAKDYQGEGISAFGNVIVVTVNYRLGMFGFIQSADGKLPGNQGLWDQHLGIKWVHDNIQAFSSEIPMTSRYLRVIAQSGSALAGRSVHPSPNANPFISKTGCDRAPNPLECIRALTPRQLQDDEFSYWKPVVDRDFLIASPHEIVFGNDSQTHNARNFFASLDLIIGMNNFDGVLNLFALSSTLNVTDINTFNLTRAQFTGIIIPHTISDAIKPKNDNIAAIMRNLLDFEYTDWQHPNDSATLWSSTINIWSDSVFFFPAVSTVKGHAALRKGKTYLYELSAVPTTHILPTPNWIQGSTHADDIQFVFCYPLFAGPQRTGNYTEQERRLARGMVTMWTNFAKSGDPNKPSDARRFTNAPWAEYDLHSQSFLQFTNHGALPGSRFQARRMQLWSDLIPTITLMETPQPHGTGTVHVPEIIIGK</sequence>
<accession>A0A9D4HUC1</accession>
<dbReference type="Proteomes" id="UP000828390">
    <property type="component" value="Unassembled WGS sequence"/>
</dbReference>
<proteinExistence type="inferred from homology"/>
<dbReference type="Gene3D" id="3.40.50.1820">
    <property type="entry name" value="alpha/beta hydrolase"/>
    <property type="match status" value="2"/>
</dbReference>
<dbReference type="PANTHER" id="PTHR43903">
    <property type="entry name" value="NEUROLIGIN"/>
    <property type="match status" value="1"/>
</dbReference>
<dbReference type="Pfam" id="PF00135">
    <property type="entry name" value="COesterase"/>
    <property type="match status" value="2"/>
</dbReference>
<evidence type="ECO:0000313" key="5">
    <source>
        <dbReference type="Proteomes" id="UP000828390"/>
    </source>
</evidence>
<comment type="caution">
    <text evidence="4">The sequence shown here is derived from an EMBL/GenBank/DDBJ whole genome shotgun (WGS) entry which is preliminary data.</text>
</comment>
<dbReference type="SUPFAM" id="SSF53474">
    <property type="entry name" value="alpha/beta-Hydrolases"/>
    <property type="match status" value="1"/>
</dbReference>
<evidence type="ECO:0000256" key="1">
    <source>
        <dbReference type="ARBA" id="ARBA00005964"/>
    </source>
</evidence>